<feature type="transmembrane region" description="Helical" evidence="7">
    <location>
        <begin position="85"/>
        <end position="113"/>
    </location>
</feature>
<dbReference type="Gene3D" id="1.20.120.350">
    <property type="entry name" value="Voltage-gated potassium channels. Chain C"/>
    <property type="match status" value="1"/>
</dbReference>
<keyword evidence="2 7" id="KW-0812">Transmembrane</keyword>
<keyword evidence="4 7" id="KW-0472">Membrane</keyword>
<feature type="coiled-coil region" evidence="5">
    <location>
        <begin position="220"/>
        <end position="247"/>
    </location>
</feature>
<feature type="compositionally biased region" description="Low complexity" evidence="6">
    <location>
        <begin position="374"/>
        <end position="390"/>
    </location>
</feature>
<feature type="region of interest" description="Disordered" evidence="6">
    <location>
        <begin position="350"/>
        <end position="428"/>
    </location>
</feature>
<proteinExistence type="predicted"/>
<reference evidence="8" key="1">
    <citation type="submission" date="2023-09" db="UniProtKB">
        <authorList>
            <consortium name="Ensembl"/>
        </authorList>
    </citation>
    <scope>IDENTIFICATION</scope>
</reference>
<feature type="compositionally biased region" description="Basic and acidic residues" evidence="6">
    <location>
        <begin position="301"/>
        <end position="313"/>
    </location>
</feature>
<dbReference type="PANTHER" id="PTHR46842:SF1">
    <property type="entry name" value="TRANSMEMBRANE PROTEIN 266"/>
    <property type="match status" value="1"/>
</dbReference>
<evidence type="ECO:0000256" key="4">
    <source>
        <dbReference type="ARBA" id="ARBA00023136"/>
    </source>
</evidence>
<evidence type="ECO:0000256" key="2">
    <source>
        <dbReference type="ARBA" id="ARBA00022692"/>
    </source>
</evidence>
<evidence type="ECO:0000256" key="3">
    <source>
        <dbReference type="ARBA" id="ARBA00022989"/>
    </source>
</evidence>
<feature type="compositionally biased region" description="Polar residues" evidence="6">
    <location>
        <begin position="391"/>
        <end position="422"/>
    </location>
</feature>
<dbReference type="InterPro" id="IPR027359">
    <property type="entry name" value="Volt_channel_dom_sf"/>
</dbReference>
<feature type="region of interest" description="Disordered" evidence="6">
    <location>
        <begin position="293"/>
        <end position="317"/>
    </location>
</feature>
<name>A0A3B4FZK4_9CICH</name>
<evidence type="ECO:0000256" key="5">
    <source>
        <dbReference type="SAM" id="Coils"/>
    </source>
</evidence>
<dbReference type="AlphaFoldDB" id="A0A3B4FZK4"/>
<dbReference type="InterPro" id="IPR042857">
    <property type="entry name" value="TMEM266"/>
</dbReference>
<comment type="subcellular location">
    <subcellularLocation>
        <location evidence="1">Membrane</location>
        <topology evidence="1">Multi-pass membrane protein</topology>
    </subcellularLocation>
</comment>
<sequence>LSLLHTDNMAPPQTGASELEVISQQVEDDNQCVAPVQLVSFTYRDLPLAALDISLAGSQLISNPDEEDSREGSNWLKPCCGRRAALWQVCLLSAGFNCFLVACVILVVVLLLLELLIDTKLLQFNNAFQFASIIHWISLAILSVFFTETVFRIVVLGIWDYIENKVEVFDGAVIVLSLAPMVASTVANGPSSPWDAIGLIVTLRIWRVKRIIDAYVLQVKVEMELEIQQYEKAKAVREEQLDRLTQICQEQAFEIRQLRAHLAQQDLDLVAEREAAMQIHHMWGKQSSSFQEVDGLAPGASEHHRPNKVREPGDDMNNYISQYYSEPSSDTGIPDPARVITTAAIDVHLPNNPSQLPPSLVSAEAVPSSRLQRTGSSVSEASTTTVSRASFSTRQHSISSHTLGSTMDCSSTVREASTSTDYSDQRCYPPPYSSPLALGTQPRGSPSAVVQELLSSLSEDSCLTQKGLDPVNLKPPSPTGSTKTSPELEHRVNIYNKRNQESRVGLNSKTVIHLQGNEPLLEEKYRMMGPVDTQINRLSET</sequence>
<dbReference type="SUPFAM" id="SSF81324">
    <property type="entry name" value="Voltage-gated potassium channels"/>
    <property type="match status" value="1"/>
</dbReference>
<dbReference type="GO" id="GO:0005886">
    <property type="term" value="C:plasma membrane"/>
    <property type="evidence" value="ECO:0007669"/>
    <property type="project" value="InterPro"/>
</dbReference>
<feature type="compositionally biased region" description="Low complexity" evidence="6">
    <location>
        <begin position="350"/>
        <end position="360"/>
    </location>
</feature>
<evidence type="ECO:0000256" key="1">
    <source>
        <dbReference type="ARBA" id="ARBA00004141"/>
    </source>
</evidence>
<organism evidence="8">
    <name type="scientific">Pundamilia nyererei</name>
    <dbReference type="NCBI Taxonomy" id="303518"/>
    <lineage>
        <taxon>Eukaryota</taxon>
        <taxon>Metazoa</taxon>
        <taxon>Chordata</taxon>
        <taxon>Craniata</taxon>
        <taxon>Vertebrata</taxon>
        <taxon>Euteleostomi</taxon>
        <taxon>Actinopterygii</taxon>
        <taxon>Neopterygii</taxon>
        <taxon>Teleostei</taxon>
        <taxon>Neoteleostei</taxon>
        <taxon>Acanthomorphata</taxon>
        <taxon>Ovalentaria</taxon>
        <taxon>Cichlomorphae</taxon>
        <taxon>Cichliformes</taxon>
        <taxon>Cichlidae</taxon>
        <taxon>African cichlids</taxon>
        <taxon>Pseudocrenilabrinae</taxon>
        <taxon>Haplochromini</taxon>
        <taxon>Pundamilia</taxon>
    </lineage>
</organism>
<evidence type="ECO:0000256" key="7">
    <source>
        <dbReference type="SAM" id="Phobius"/>
    </source>
</evidence>
<dbReference type="PANTHER" id="PTHR46842">
    <property type="entry name" value="TRANSMEMBRANE PROTEIN 266"/>
    <property type="match status" value="1"/>
</dbReference>
<accession>A0A3B4FZK4</accession>
<dbReference type="Ensembl" id="ENSPNYT00000015617.1">
    <property type="protein sequence ID" value="ENSPNYP00000015229.1"/>
    <property type="gene ID" value="ENSPNYG00000011526.1"/>
</dbReference>
<keyword evidence="5" id="KW-0175">Coiled coil</keyword>
<feature type="region of interest" description="Disordered" evidence="6">
    <location>
        <begin position="465"/>
        <end position="489"/>
    </location>
</feature>
<protein>
    <submittedName>
        <fullName evidence="8">Transmembrane protein 266</fullName>
    </submittedName>
</protein>
<dbReference type="GeneTree" id="ENSGT00940000156738"/>
<evidence type="ECO:0000313" key="8">
    <source>
        <dbReference type="Ensembl" id="ENSPNYP00000015229.1"/>
    </source>
</evidence>
<dbReference type="GO" id="GO:0022832">
    <property type="term" value="F:voltage-gated channel activity"/>
    <property type="evidence" value="ECO:0007669"/>
    <property type="project" value="InterPro"/>
</dbReference>
<feature type="transmembrane region" description="Helical" evidence="7">
    <location>
        <begin position="168"/>
        <end position="187"/>
    </location>
</feature>
<evidence type="ECO:0000256" key="6">
    <source>
        <dbReference type="SAM" id="MobiDB-lite"/>
    </source>
</evidence>
<dbReference type="STRING" id="303518.ENSPNYP00000015229"/>
<feature type="transmembrane region" description="Helical" evidence="7">
    <location>
        <begin position="133"/>
        <end position="156"/>
    </location>
</feature>
<keyword evidence="3 7" id="KW-1133">Transmembrane helix</keyword>
<dbReference type="GO" id="GO:0030425">
    <property type="term" value="C:dendrite"/>
    <property type="evidence" value="ECO:0007669"/>
    <property type="project" value="TreeGrafter"/>
</dbReference>